<proteinExistence type="predicted"/>
<dbReference type="HOGENOM" id="CLU_3220171_0_0_10"/>
<evidence type="ECO:0000313" key="1">
    <source>
        <dbReference type="EMBL" id="EHO69745.1"/>
    </source>
</evidence>
<evidence type="ECO:0000313" key="2">
    <source>
        <dbReference type="Proteomes" id="UP000003167"/>
    </source>
</evidence>
<sequence>MLFSVTKCSYSFPRAKVRSELLMNWRSYDVGICKSTFYVEYLLK</sequence>
<organism evidence="1 2">
    <name type="scientific">Segatella maculosa OT 289</name>
    <dbReference type="NCBI Taxonomy" id="999422"/>
    <lineage>
        <taxon>Bacteria</taxon>
        <taxon>Pseudomonadati</taxon>
        <taxon>Bacteroidota</taxon>
        <taxon>Bacteroidia</taxon>
        <taxon>Bacteroidales</taxon>
        <taxon>Prevotellaceae</taxon>
        <taxon>Segatella</taxon>
    </lineage>
</organism>
<gene>
    <name evidence="1" type="ORF">HMPREF9944_01602</name>
</gene>
<protein>
    <submittedName>
        <fullName evidence="1">Uncharacterized protein</fullName>
    </submittedName>
</protein>
<name>H1HN58_9BACT</name>
<dbReference type="Proteomes" id="UP000003167">
    <property type="component" value="Unassembled WGS sequence"/>
</dbReference>
<comment type="caution">
    <text evidence="1">The sequence shown here is derived from an EMBL/GenBank/DDBJ whole genome shotgun (WGS) entry which is preliminary data.</text>
</comment>
<dbReference type="AlphaFoldDB" id="H1HN58"/>
<reference evidence="1 2" key="1">
    <citation type="submission" date="2011-12" db="EMBL/GenBank/DDBJ databases">
        <title>The Genome Sequence of Prevotella maculosa OT 289.</title>
        <authorList>
            <consortium name="The Broad Institute Genome Sequencing Platform"/>
            <person name="Earl A."/>
            <person name="Ward D."/>
            <person name="Feldgarden M."/>
            <person name="Gevers D."/>
            <person name="Izard J."/>
            <person name="Blanton J.M."/>
            <person name="Mathney J."/>
            <person name="Tanner A.C."/>
            <person name="Dewhirst F.E."/>
            <person name="Young S.K."/>
            <person name="Zeng Q."/>
            <person name="Gargeya S."/>
            <person name="Fitzgerald M."/>
            <person name="Haas B."/>
            <person name="Abouelleil A."/>
            <person name="Alvarado L."/>
            <person name="Arachchi H.M."/>
            <person name="Berlin A."/>
            <person name="Chapman S.B."/>
            <person name="Gearin G."/>
            <person name="Goldberg J."/>
            <person name="Griggs A."/>
            <person name="Gujja S."/>
            <person name="Hansen M."/>
            <person name="Heiman D."/>
            <person name="Howarth C."/>
            <person name="Larimer J."/>
            <person name="Lui A."/>
            <person name="MacDonald P.J.P."/>
            <person name="McCowen C."/>
            <person name="Montmayeur A."/>
            <person name="Murphy C."/>
            <person name="Neiman D."/>
            <person name="Pearson M."/>
            <person name="Priest M."/>
            <person name="Roberts A."/>
            <person name="Saif S."/>
            <person name="Shea T."/>
            <person name="Sisk P."/>
            <person name="Stolte C."/>
            <person name="Sykes S."/>
            <person name="Wortman J."/>
            <person name="Nusbaum C."/>
            <person name="Birren B."/>
        </authorList>
    </citation>
    <scope>NUCLEOTIDE SEQUENCE [LARGE SCALE GENOMIC DNA]</scope>
    <source>
        <strain evidence="1 2">OT 289</strain>
    </source>
</reference>
<dbReference type="EMBL" id="AGEK01000028">
    <property type="protein sequence ID" value="EHO69745.1"/>
    <property type="molecule type" value="Genomic_DNA"/>
</dbReference>
<accession>H1HN58</accession>
<dbReference type="STRING" id="999422.HMPREF9944_01602"/>
<keyword evidence="2" id="KW-1185">Reference proteome</keyword>